<feature type="active site" description="Nucleophile" evidence="7">
    <location>
        <position position="337"/>
    </location>
</feature>
<sequence>MPDKRGKTPAVMIQGTGSNVGKSLIVAGLCRLFANRGLNVRPFKPQNMSNNAAVTSDGGEIGRAQALQAMGCRVPLTVHMNPVLLKPETDTGAQIIVQGKRFGTMRAREYGKHKAELLPRVIESFSKIESEADLVFVEGAGSPAEINLRAGDIANMGFAEAAGLPVILCADIDRGGVIASVVGTHSVLEPCEQKRVRAFFINRFRGDPSLFDDGMREIVQRTGWQGLGVVPWFADASKLPAEDALDLSSGGQGGSVKVVVPVMSRIANFDDLDPLRMEPGVTLELVNPGTPLPGDADLVLLPGSKSTIGDLTFFREQGWEVDLQAHVRRGGHVLGICGGYQMLGKTISDPDGIEGTAGTVKGLGFLDVDTVLTPDKSLVESTGTQVASGARVAGYEIHIGRTSGPDCGRPYLSIQASGGALKHDGAQSGDGRIAGTYLHGLFTDDDFRKAYLTGFGAVSDLAYAQRIDAVLDDLAVHLEDTLDIDAILEIAAAR</sequence>
<reference evidence="10 11" key="1">
    <citation type="submission" date="2017-05" db="EMBL/GenBank/DDBJ databases">
        <authorList>
            <person name="Varghese N."/>
            <person name="Submissions S."/>
        </authorList>
    </citation>
    <scope>NUCLEOTIDE SEQUENCE [LARGE SCALE GENOMIC DNA]</scope>
    <source>
        <strain evidence="10 11">DSM 15949</strain>
    </source>
</reference>
<dbReference type="RefSeq" id="WP_155194880.1">
    <property type="nucleotide sequence ID" value="NZ_FXTT01000005.1"/>
</dbReference>
<comment type="caution">
    <text evidence="10">The sequence shown here is derived from an EMBL/GenBank/DDBJ whole genome shotgun (WGS) entry which is preliminary data.</text>
</comment>
<evidence type="ECO:0000259" key="8">
    <source>
        <dbReference type="Pfam" id="PF01656"/>
    </source>
</evidence>
<comment type="function">
    <text evidence="6 7">Catalyzes amidations at positions B, D, E, and G on adenosylcobyrinic A,C-diamide. NH(2) groups are provided by glutamine, and one molecule of ATP is hydrogenolyzed for each amidation.</text>
</comment>
<comment type="pathway">
    <text evidence="1 7">Cofactor biosynthesis; adenosylcobalamin biosynthesis.</text>
</comment>
<name>A0ABY1PEE9_9HYPH</name>
<organism evidence="10 11">
    <name type="scientific">Roseibium denhamense</name>
    <dbReference type="NCBI Taxonomy" id="76305"/>
    <lineage>
        <taxon>Bacteria</taxon>
        <taxon>Pseudomonadati</taxon>
        <taxon>Pseudomonadota</taxon>
        <taxon>Alphaproteobacteria</taxon>
        <taxon>Hyphomicrobiales</taxon>
        <taxon>Stappiaceae</taxon>
        <taxon>Roseibium</taxon>
    </lineage>
</organism>
<dbReference type="Gene3D" id="3.40.50.880">
    <property type="match status" value="1"/>
</dbReference>
<keyword evidence="5 7" id="KW-0315">Glutamine amidotransferase</keyword>
<evidence type="ECO:0000259" key="9">
    <source>
        <dbReference type="Pfam" id="PF07685"/>
    </source>
</evidence>
<evidence type="ECO:0000256" key="1">
    <source>
        <dbReference type="ARBA" id="ARBA00004953"/>
    </source>
</evidence>
<dbReference type="NCBIfam" id="NF001989">
    <property type="entry name" value="PRK00784.1"/>
    <property type="match status" value="1"/>
</dbReference>
<evidence type="ECO:0000313" key="11">
    <source>
        <dbReference type="Proteomes" id="UP001157914"/>
    </source>
</evidence>
<dbReference type="InterPro" id="IPR047045">
    <property type="entry name" value="CobQ_N"/>
</dbReference>
<feature type="domain" description="CobB/CobQ-like glutamine amidotransferase" evidence="9">
    <location>
        <begin position="257"/>
        <end position="446"/>
    </location>
</feature>
<dbReference type="SUPFAM" id="SSF52540">
    <property type="entry name" value="P-loop containing nucleoside triphosphate hydrolases"/>
    <property type="match status" value="1"/>
</dbReference>
<keyword evidence="4 7" id="KW-0169">Cobalamin biosynthesis</keyword>
<feature type="active site" evidence="7">
    <location>
        <position position="439"/>
    </location>
</feature>
<accession>A0ABY1PEE9</accession>
<dbReference type="CDD" id="cd01750">
    <property type="entry name" value="GATase1_CobQ"/>
    <property type="match status" value="1"/>
</dbReference>
<dbReference type="HAMAP" id="MF_00028">
    <property type="entry name" value="CobQ"/>
    <property type="match status" value="1"/>
</dbReference>
<protein>
    <recommendedName>
        <fullName evidence="3 7">Cobyric acid synthase</fullName>
    </recommendedName>
</protein>
<dbReference type="InterPro" id="IPR004459">
    <property type="entry name" value="CobQ_synth"/>
</dbReference>
<dbReference type="Pfam" id="PF01656">
    <property type="entry name" value="CbiA"/>
    <property type="match status" value="1"/>
</dbReference>
<evidence type="ECO:0000256" key="2">
    <source>
        <dbReference type="ARBA" id="ARBA00006205"/>
    </source>
</evidence>
<dbReference type="Gene3D" id="3.40.50.300">
    <property type="entry name" value="P-loop containing nucleotide triphosphate hydrolases"/>
    <property type="match status" value="1"/>
</dbReference>
<keyword evidence="11" id="KW-1185">Reference proteome</keyword>
<evidence type="ECO:0000256" key="5">
    <source>
        <dbReference type="ARBA" id="ARBA00022962"/>
    </source>
</evidence>
<dbReference type="PANTHER" id="PTHR21343:SF1">
    <property type="entry name" value="COBYRIC ACID SYNTHASE"/>
    <property type="match status" value="1"/>
</dbReference>
<dbReference type="EMBL" id="FXTT01000005">
    <property type="protein sequence ID" value="SMP31808.1"/>
    <property type="molecule type" value="Genomic_DNA"/>
</dbReference>
<dbReference type="Proteomes" id="UP001157914">
    <property type="component" value="Unassembled WGS sequence"/>
</dbReference>
<dbReference type="Pfam" id="PF07685">
    <property type="entry name" value="GATase_3"/>
    <property type="match status" value="1"/>
</dbReference>
<dbReference type="InterPro" id="IPR033949">
    <property type="entry name" value="CobQ_GATase1"/>
</dbReference>
<dbReference type="InterPro" id="IPR027417">
    <property type="entry name" value="P-loop_NTPase"/>
</dbReference>
<evidence type="ECO:0000256" key="4">
    <source>
        <dbReference type="ARBA" id="ARBA00022573"/>
    </source>
</evidence>
<dbReference type="PANTHER" id="PTHR21343">
    <property type="entry name" value="DETHIOBIOTIN SYNTHETASE"/>
    <property type="match status" value="1"/>
</dbReference>
<gene>
    <name evidence="7" type="primary">cobQ</name>
    <name evidence="10" type="ORF">SAMN06265374_3437</name>
</gene>
<dbReference type="CDD" id="cd05389">
    <property type="entry name" value="CobQ_N"/>
    <property type="match status" value="1"/>
</dbReference>
<dbReference type="PROSITE" id="PS51274">
    <property type="entry name" value="GATASE_COBBQ"/>
    <property type="match status" value="1"/>
</dbReference>
<evidence type="ECO:0000313" key="10">
    <source>
        <dbReference type="EMBL" id="SMP31808.1"/>
    </source>
</evidence>
<evidence type="ECO:0000256" key="7">
    <source>
        <dbReference type="HAMAP-Rule" id="MF_00028"/>
    </source>
</evidence>
<feature type="domain" description="CobQ/CobB/MinD/ParA nucleotide binding" evidence="8">
    <location>
        <begin position="11"/>
        <end position="243"/>
    </location>
</feature>
<dbReference type="NCBIfam" id="TIGR00313">
    <property type="entry name" value="cobQ"/>
    <property type="match status" value="1"/>
</dbReference>
<dbReference type="SUPFAM" id="SSF52317">
    <property type="entry name" value="Class I glutamine amidotransferase-like"/>
    <property type="match status" value="1"/>
</dbReference>
<evidence type="ECO:0000256" key="6">
    <source>
        <dbReference type="ARBA" id="ARBA00025166"/>
    </source>
</evidence>
<evidence type="ECO:0000256" key="3">
    <source>
        <dbReference type="ARBA" id="ARBA00019833"/>
    </source>
</evidence>
<dbReference type="InterPro" id="IPR002586">
    <property type="entry name" value="CobQ/CobB/MinD/ParA_Nub-bd_dom"/>
</dbReference>
<dbReference type="InterPro" id="IPR029062">
    <property type="entry name" value="Class_I_gatase-like"/>
</dbReference>
<comment type="similarity">
    <text evidence="2 7">Belongs to the CobB/CobQ family. CobQ subfamily.</text>
</comment>
<proteinExistence type="inferred from homology"/>
<dbReference type="InterPro" id="IPR011698">
    <property type="entry name" value="GATase_3"/>
</dbReference>